<keyword evidence="3" id="KW-1185">Reference proteome</keyword>
<accession>A0A363NPQ1</accession>
<evidence type="ECO:0000259" key="1">
    <source>
        <dbReference type="Pfam" id="PF10263"/>
    </source>
</evidence>
<dbReference type="RefSeq" id="WP_108635799.1">
    <property type="nucleotide sequence ID" value="NZ_QCXX01000006.1"/>
</dbReference>
<reference evidence="2 3" key="1">
    <citation type="submission" date="2018-04" db="EMBL/GenBank/DDBJ databases">
        <title>Sphingobacterium sp. M46 Genome.</title>
        <authorList>
            <person name="Cheng J."/>
            <person name="Li Y."/>
        </authorList>
    </citation>
    <scope>NUCLEOTIDE SEQUENCE [LARGE SCALE GENOMIC DNA]</scope>
    <source>
        <strain evidence="2 3">M46</strain>
    </source>
</reference>
<gene>
    <name evidence="2" type="ORF">DCO56_21505</name>
</gene>
<name>A0A363NPQ1_9SPHI</name>
<dbReference type="InterPro" id="IPR006640">
    <property type="entry name" value="SprT-like_domain"/>
</dbReference>
<proteinExistence type="predicted"/>
<evidence type="ECO:0000313" key="2">
    <source>
        <dbReference type="EMBL" id="PUV22772.1"/>
    </source>
</evidence>
<dbReference type="Pfam" id="PF10263">
    <property type="entry name" value="SprT-like"/>
    <property type="match status" value="1"/>
</dbReference>
<comment type="caution">
    <text evidence="2">The sequence shown here is derived from an EMBL/GenBank/DDBJ whole genome shotgun (WGS) entry which is preliminary data.</text>
</comment>
<dbReference type="AlphaFoldDB" id="A0A363NPQ1"/>
<dbReference type="OrthoDB" id="267364at2"/>
<evidence type="ECO:0000313" key="3">
    <source>
        <dbReference type="Proteomes" id="UP000250831"/>
    </source>
</evidence>
<dbReference type="EMBL" id="QCXX01000006">
    <property type="protein sequence ID" value="PUV22772.1"/>
    <property type="molecule type" value="Genomic_DNA"/>
</dbReference>
<organism evidence="2 3">
    <name type="scientific">Sphingobacterium athyrii</name>
    <dbReference type="NCBI Taxonomy" id="2152717"/>
    <lineage>
        <taxon>Bacteria</taxon>
        <taxon>Pseudomonadati</taxon>
        <taxon>Bacteroidota</taxon>
        <taxon>Sphingobacteriia</taxon>
        <taxon>Sphingobacteriales</taxon>
        <taxon>Sphingobacteriaceae</taxon>
        <taxon>Sphingobacterium</taxon>
    </lineage>
</organism>
<protein>
    <submittedName>
        <fullName evidence="2">SprT domain-containing protein</fullName>
    </submittedName>
</protein>
<feature type="domain" description="SprT-like" evidence="1">
    <location>
        <begin position="52"/>
        <end position="105"/>
    </location>
</feature>
<sequence>MQDYSATLKKYMPEEAAPIISNWINHTACLFKISRSRSSKLGDYRAPFRGSPHRISVNHDLNSYSFLITTIHEFAHLQTWNKHQHRVKPHGAEWKKHFKELMDPFLKLNIFPADISGAIHSYMENPAASSCTDLHLFRTLKAYDKAKSNALTVEALEDGHFFKLKNGRSFQRIEKIRKRYKCMELTSKRMYLFNPIAEVFLLEQ</sequence>
<dbReference type="GO" id="GO:0006950">
    <property type="term" value="P:response to stress"/>
    <property type="evidence" value="ECO:0007669"/>
    <property type="project" value="UniProtKB-ARBA"/>
</dbReference>
<dbReference type="Proteomes" id="UP000250831">
    <property type="component" value="Unassembled WGS sequence"/>
</dbReference>